<reference evidence="1 2" key="1">
    <citation type="journal article" date="2018" name="Sci. Rep.">
        <title>Genomic signatures of local adaptation to the degree of environmental predictability in rotifers.</title>
        <authorList>
            <person name="Franch-Gras L."/>
            <person name="Hahn C."/>
            <person name="Garcia-Roger E.M."/>
            <person name="Carmona M.J."/>
            <person name="Serra M."/>
            <person name="Gomez A."/>
        </authorList>
    </citation>
    <scope>NUCLEOTIDE SEQUENCE [LARGE SCALE GENOMIC DNA]</scope>
    <source>
        <strain evidence="1">HYR1</strain>
    </source>
</reference>
<evidence type="ECO:0000313" key="2">
    <source>
        <dbReference type="Proteomes" id="UP000276133"/>
    </source>
</evidence>
<comment type="caution">
    <text evidence="1">The sequence shown here is derived from an EMBL/GenBank/DDBJ whole genome shotgun (WGS) entry which is preliminary data.</text>
</comment>
<organism evidence="1 2">
    <name type="scientific">Brachionus plicatilis</name>
    <name type="common">Marine rotifer</name>
    <name type="synonym">Brachionus muelleri</name>
    <dbReference type="NCBI Taxonomy" id="10195"/>
    <lineage>
        <taxon>Eukaryota</taxon>
        <taxon>Metazoa</taxon>
        <taxon>Spiralia</taxon>
        <taxon>Gnathifera</taxon>
        <taxon>Rotifera</taxon>
        <taxon>Eurotatoria</taxon>
        <taxon>Monogononta</taxon>
        <taxon>Pseudotrocha</taxon>
        <taxon>Ploima</taxon>
        <taxon>Brachionidae</taxon>
        <taxon>Brachionus</taxon>
    </lineage>
</organism>
<gene>
    <name evidence="1" type="ORF">BpHYR1_034589</name>
</gene>
<keyword evidence="2" id="KW-1185">Reference proteome</keyword>
<accession>A0A3M7RFP9</accession>
<dbReference type="AlphaFoldDB" id="A0A3M7RFP9"/>
<evidence type="ECO:0000313" key="1">
    <source>
        <dbReference type="EMBL" id="RNA22321.1"/>
    </source>
</evidence>
<sequence>MIKLSSLEKVSKPKTKDKKGMTKRYLVFLNSLLFNPVAKIIKLASILIKNRSKYYTLLIIAKFFD</sequence>
<name>A0A3M7RFP9_BRAPC</name>
<protein>
    <submittedName>
        <fullName evidence="1">Uncharacterized protein</fullName>
    </submittedName>
</protein>
<proteinExistence type="predicted"/>
<dbReference type="Proteomes" id="UP000276133">
    <property type="component" value="Unassembled WGS sequence"/>
</dbReference>
<dbReference type="EMBL" id="REGN01003489">
    <property type="protein sequence ID" value="RNA22321.1"/>
    <property type="molecule type" value="Genomic_DNA"/>
</dbReference>